<dbReference type="AlphaFoldDB" id="A0A2A4Z6E5"/>
<proteinExistence type="predicted"/>
<organism evidence="2">
    <name type="scientific">OCS116 cluster bacterium</name>
    <dbReference type="NCBI Taxonomy" id="2030921"/>
    <lineage>
        <taxon>Bacteria</taxon>
        <taxon>Pseudomonadati</taxon>
        <taxon>Pseudomonadota</taxon>
        <taxon>Alphaproteobacteria</taxon>
        <taxon>OCS116 cluster</taxon>
    </lineage>
</organism>
<dbReference type="EMBL" id="NVUS01000004">
    <property type="protein sequence ID" value="PCJ02532.1"/>
    <property type="molecule type" value="Genomic_DNA"/>
</dbReference>
<evidence type="ECO:0000313" key="2">
    <source>
        <dbReference type="EMBL" id="PCJ02532.1"/>
    </source>
</evidence>
<protein>
    <submittedName>
        <fullName evidence="2">Uncharacterized protein</fullName>
    </submittedName>
</protein>
<reference key="1">
    <citation type="submission" date="2017-08" db="EMBL/GenBank/DDBJ databases">
        <title>A dynamic microbial community with high functional redundancy inhabits the cold, oxic subseafloor aquifer.</title>
        <authorList>
            <person name="Tully B.J."/>
            <person name="Wheat C.G."/>
            <person name="Glazer B.T."/>
            <person name="Huber J.A."/>
        </authorList>
    </citation>
    <scope>NUCLEOTIDE SEQUENCE [LARGE SCALE GENOMIC DNA]</scope>
</reference>
<comment type="caution">
    <text evidence="2">The sequence shown here is derived from an EMBL/GenBank/DDBJ whole genome shotgun (WGS) entry which is preliminary data.</text>
</comment>
<keyword evidence="1" id="KW-0472">Membrane</keyword>
<feature type="transmembrane region" description="Helical" evidence="1">
    <location>
        <begin position="215"/>
        <end position="235"/>
    </location>
</feature>
<keyword evidence="1" id="KW-1133">Transmembrane helix</keyword>
<reference evidence="2" key="2">
    <citation type="journal article" date="2018" name="ISME J.">
        <title>A dynamic microbial community with high functional redundancy inhabits the cold, oxic subseafloor aquifer.</title>
        <authorList>
            <person name="Tully B.J."/>
            <person name="Wheat C.G."/>
            <person name="Glazer B.T."/>
            <person name="Huber J.A."/>
        </authorList>
    </citation>
    <scope>NUCLEOTIDE SEQUENCE</scope>
    <source>
        <strain evidence="2">NORP83</strain>
    </source>
</reference>
<gene>
    <name evidence="2" type="ORF">COB13_04885</name>
</gene>
<name>A0A2A4Z6E5_9PROT</name>
<evidence type="ECO:0000256" key="1">
    <source>
        <dbReference type="SAM" id="Phobius"/>
    </source>
</evidence>
<keyword evidence="1" id="KW-0812">Transmembrane</keyword>
<sequence length="287" mass="32479">MKNLIKSLLIIIFLIAFQIVGHKIFVNPYVSQWGASDTEFSATMPHDDEADFIVSTRAITINKPLDETWLWINQLGADRSGFFSYYFIEKAMGYYTRTQDIVTADFPPFTTDDVVRGSITPKTSLILYEFPVTHVKANEYFTLANWGTFQLEAINDQSTRLIIRTHGKDRGGKIANTVDYIAYALHYIMERATINGFKHRIETGAGARFSDLADLLWFSFIVISGLLIGILIFILHGFKAIFLPLILSSLWLVTLFILPASPINSGLLALILLMATFTHARRRNKSL</sequence>
<accession>A0A2A4Z6E5</accession>
<feature type="transmembrane region" description="Helical" evidence="1">
    <location>
        <begin position="263"/>
        <end position="280"/>
    </location>
</feature>